<accession>A0A5N6KHY5</accession>
<comment type="caution">
    <text evidence="1">The sequence shown here is derived from an EMBL/GenBank/DDBJ whole genome shotgun (WGS) entry which is preliminary data.</text>
</comment>
<dbReference type="Proteomes" id="UP000326757">
    <property type="component" value="Unassembled WGS sequence"/>
</dbReference>
<keyword evidence="2" id="KW-1185">Reference proteome</keyword>
<reference evidence="1 2" key="1">
    <citation type="submission" date="2019-06" db="EMBL/GenBank/DDBJ databases">
        <title>Genome Sequence of the Brown Rot Fungal Pathogen Monilinia laxa.</title>
        <authorList>
            <person name="De Miccolis Angelini R.M."/>
            <person name="Landi L."/>
            <person name="Abate D."/>
            <person name="Pollastro S."/>
            <person name="Romanazzi G."/>
            <person name="Faretra F."/>
        </authorList>
    </citation>
    <scope>NUCLEOTIDE SEQUENCE [LARGE SCALE GENOMIC DNA]</scope>
    <source>
        <strain evidence="1 2">Mlax316</strain>
    </source>
</reference>
<sequence>MYGWQEKCVVLDGFFRAWLGVVSISFKWYCRYRVSTVLLASFSALLGLEYLLPICTGDGECEIDCD</sequence>
<protein>
    <submittedName>
        <fullName evidence="1">Uncharacterized protein</fullName>
    </submittedName>
</protein>
<gene>
    <name evidence="1" type="ORF">EYC80_004813</name>
</gene>
<name>A0A5N6KHY5_MONLA</name>
<dbReference type="EMBL" id="VIGI01000002">
    <property type="protein sequence ID" value="KAB8303384.1"/>
    <property type="molecule type" value="Genomic_DNA"/>
</dbReference>
<dbReference type="AlphaFoldDB" id="A0A5N6KHY5"/>
<proteinExistence type="predicted"/>
<organism evidence="1 2">
    <name type="scientific">Monilinia laxa</name>
    <name type="common">Brown rot fungus</name>
    <name type="synonym">Sclerotinia laxa</name>
    <dbReference type="NCBI Taxonomy" id="61186"/>
    <lineage>
        <taxon>Eukaryota</taxon>
        <taxon>Fungi</taxon>
        <taxon>Dikarya</taxon>
        <taxon>Ascomycota</taxon>
        <taxon>Pezizomycotina</taxon>
        <taxon>Leotiomycetes</taxon>
        <taxon>Helotiales</taxon>
        <taxon>Sclerotiniaceae</taxon>
        <taxon>Monilinia</taxon>
    </lineage>
</organism>
<evidence type="ECO:0000313" key="2">
    <source>
        <dbReference type="Proteomes" id="UP000326757"/>
    </source>
</evidence>
<evidence type="ECO:0000313" key="1">
    <source>
        <dbReference type="EMBL" id="KAB8303384.1"/>
    </source>
</evidence>